<keyword evidence="4" id="KW-1185">Reference proteome</keyword>
<sequence>MSDNDSFWKQFLTYLSSNDCDSPTGTTGALQWFENVAPEAPDATDGPPSLPDDNRANSNLCGRNKRSRELVSANSAEAKGKGTMKRCRRRGPDESSTSGKRSKPTRKAKSYEELIDGKSVAESVKVLTDRIARKITNDKVADMESILFVVKLMMGSNSCHLLPQVLGSLKQIKTQWPMRFDIPVRSDIQVIKQNIKRIVDECKNKRLTEAGAKQELIKEEKEMEKLDQQREEDLKEVQNQVQKLEAIFLNNMEFSVETLRTTLASLIPWMV</sequence>
<proteinExistence type="predicted"/>
<keyword evidence="1" id="KW-0175">Coiled coil</keyword>
<gene>
    <name evidence="3" type="ORF">HRI_000248100</name>
</gene>
<feature type="compositionally biased region" description="Polar residues" evidence="2">
    <location>
        <begin position="16"/>
        <end position="29"/>
    </location>
</feature>
<dbReference type="EMBL" id="BSYR01000003">
    <property type="protein sequence ID" value="GMI65788.1"/>
    <property type="molecule type" value="Genomic_DNA"/>
</dbReference>
<dbReference type="PANTHER" id="PTHR35021">
    <property type="match status" value="1"/>
</dbReference>
<protein>
    <submittedName>
        <fullName evidence="3">Uncharacterized protein</fullName>
    </submittedName>
</protein>
<name>A0A9W7GV35_HIBTR</name>
<dbReference type="Proteomes" id="UP001165190">
    <property type="component" value="Unassembled WGS sequence"/>
</dbReference>
<evidence type="ECO:0000313" key="3">
    <source>
        <dbReference type="EMBL" id="GMI65788.1"/>
    </source>
</evidence>
<feature type="region of interest" description="Disordered" evidence="2">
    <location>
        <begin position="16"/>
        <end position="110"/>
    </location>
</feature>
<reference evidence="3" key="1">
    <citation type="submission" date="2023-05" db="EMBL/GenBank/DDBJ databases">
        <title>Genome and transcriptome analyses reveal genes involved in the formation of fine ridges on petal epidermal cells in Hibiscus trionum.</title>
        <authorList>
            <person name="Koshimizu S."/>
            <person name="Masuda S."/>
            <person name="Ishii T."/>
            <person name="Shirasu K."/>
            <person name="Hoshino A."/>
            <person name="Arita M."/>
        </authorList>
    </citation>
    <scope>NUCLEOTIDE SEQUENCE</scope>
    <source>
        <strain evidence="3">Hamamatsu line</strain>
    </source>
</reference>
<organism evidence="3 4">
    <name type="scientific">Hibiscus trionum</name>
    <name type="common">Flower of an hour</name>
    <dbReference type="NCBI Taxonomy" id="183268"/>
    <lineage>
        <taxon>Eukaryota</taxon>
        <taxon>Viridiplantae</taxon>
        <taxon>Streptophyta</taxon>
        <taxon>Embryophyta</taxon>
        <taxon>Tracheophyta</taxon>
        <taxon>Spermatophyta</taxon>
        <taxon>Magnoliopsida</taxon>
        <taxon>eudicotyledons</taxon>
        <taxon>Gunneridae</taxon>
        <taxon>Pentapetalae</taxon>
        <taxon>rosids</taxon>
        <taxon>malvids</taxon>
        <taxon>Malvales</taxon>
        <taxon>Malvaceae</taxon>
        <taxon>Malvoideae</taxon>
        <taxon>Hibiscus</taxon>
    </lineage>
</organism>
<dbReference type="PANTHER" id="PTHR35021:SF8">
    <property type="entry name" value="FIBER PROTEIN FB17"/>
    <property type="match status" value="1"/>
</dbReference>
<feature type="coiled-coil region" evidence="1">
    <location>
        <begin position="209"/>
        <end position="247"/>
    </location>
</feature>
<dbReference type="AlphaFoldDB" id="A0A9W7GV35"/>
<evidence type="ECO:0000256" key="1">
    <source>
        <dbReference type="SAM" id="Coils"/>
    </source>
</evidence>
<accession>A0A9W7GV35</accession>
<evidence type="ECO:0000256" key="2">
    <source>
        <dbReference type="SAM" id="MobiDB-lite"/>
    </source>
</evidence>
<dbReference type="OrthoDB" id="982976at2759"/>
<evidence type="ECO:0000313" key="4">
    <source>
        <dbReference type="Proteomes" id="UP001165190"/>
    </source>
</evidence>
<comment type="caution">
    <text evidence="3">The sequence shown here is derived from an EMBL/GenBank/DDBJ whole genome shotgun (WGS) entry which is preliminary data.</text>
</comment>